<name>A0A6A3C8X4_HIBSY</name>
<dbReference type="InterPro" id="IPR002182">
    <property type="entry name" value="NB-ARC"/>
</dbReference>
<organism evidence="3 4">
    <name type="scientific">Hibiscus syriacus</name>
    <name type="common">Rose of Sharon</name>
    <dbReference type="NCBI Taxonomy" id="106335"/>
    <lineage>
        <taxon>Eukaryota</taxon>
        <taxon>Viridiplantae</taxon>
        <taxon>Streptophyta</taxon>
        <taxon>Embryophyta</taxon>
        <taxon>Tracheophyta</taxon>
        <taxon>Spermatophyta</taxon>
        <taxon>Magnoliopsida</taxon>
        <taxon>eudicotyledons</taxon>
        <taxon>Gunneridae</taxon>
        <taxon>Pentapetalae</taxon>
        <taxon>rosids</taxon>
        <taxon>malvids</taxon>
        <taxon>Malvales</taxon>
        <taxon>Malvaceae</taxon>
        <taxon>Malvoideae</taxon>
        <taxon>Hibiscus</taxon>
    </lineage>
</organism>
<gene>
    <name evidence="3" type="ORF">F3Y22_tig00009009pilonHSYRG00315</name>
</gene>
<dbReference type="SUPFAM" id="SSF52540">
    <property type="entry name" value="P-loop containing nucleoside triphosphate hydrolases"/>
    <property type="match status" value="1"/>
</dbReference>
<protein>
    <recommendedName>
        <fullName evidence="2">NB-ARC domain-containing protein</fullName>
    </recommendedName>
</protein>
<sequence length="361" mass="40983">MAEELVSAILEQVRAIKADESLRDFVDVTEFQGEMDSLVLRLEAIRSKMNALKDWPLSVQLSRLEIDGYVLDDLLYDIEDMFSDFNNQLMRSRLLVEAVETKVSKEKTDPSDPDIIDLDNDPFESSISKLEVELMHLISKLSPGPESILLDLEVSKLLGIDQVKKDIMDVILGESSKERSDKIKTISIVGMDGMGKSSLAQCICEDEQVVASFDNIILVNVSDDFDLGKIGRAIIQALEGLKHDFLCILTLFPLQGILDRIYRKIVDKKTLLVLDGVGRYDYDDWGVLKSVFQHGMPESRIVITTCEHKFAVETKSSYIFHLKELPDELCWMILREVAFNGQNEDSHEYVEDIRLEIAKKC</sequence>
<reference evidence="3" key="1">
    <citation type="submission" date="2019-09" db="EMBL/GenBank/DDBJ databases">
        <title>Draft genome information of white flower Hibiscus syriacus.</title>
        <authorList>
            <person name="Kim Y.-M."/>
        </authorList>
    </citation>
    <scope>NUCLEOTIDE SEQUENCE [LARGE SCALE GENOMIC DNA]</scope>
    <source>
        <strain evidence="3">YM2019G1</strain>
    </source>
</reference>
<dbReference type="AlphaFoldDB" id="A0A6A3C8X4"/>
<evidence type="ECO:0000256" key="1">
    <source>
        <dbReference type="ARBA" id="ARBA00022821"/>
    </source>
</evidence>
<dbReference type="Gene3D" id="3.40.50.300">
    <property type="entry name" value="P-loop containing nucleotide triphosphate hydrolases"/>
    <property type="match status" value="1"/>
</dbReference>
<evidence type="ECO:0000313" key="3">
    <source>
        <dbReference type="EMBL" id="KAE8725246.1"/>
    </source>
</evidence>
<dbReference type="InterPro" id="IPR027417">
    <property type="entry name" value="P-loop_NTPase"/>
</dbReference>
<dbReference type="PANTHER" id="PTHR36766">
    <property type="entry name" value="PLANT BROAD-SPECTRUM MILDEW RESISTANCE PROTEIN RPW8"/>
    <property type="match status" value="1"/>
</dbReference>
<comment type="caution">
    <text evidence="3">The sequence shown here is derived from an EMBL/GenBank/DDBJ whole genome shotgun (WGS) entry which is preliminary data.</text>
</comment>
<proteinExistence type="predicted"/>
<accession>A0A6A3C8X4</accession>
<keyword evidence="4" id="KW-1185">Reference proteome</keyword>
<keyword evidence="1" id="KW-0611">Plant defense</keyword>
<dbReference type="Proteomes" id="UP000436088">
    <property type="component" value="Unassembled WGS sequence"/>
</dbReference>
<dbReference type="PRINTS" id="PR00364">
    <property type="entry name" value="DISEASERSIST"/>
</dbReference>
<dbReference type="GO" id="GO:0006952">
    <property type="term" value="P:defense response"/>
    <property type="evidence" value="ECO:0007669"/>
    <property type="project" value="UniProtKB-KW"/>
</dbReference>
<dbReference type="Pfam" id="PF00931">
    <property type="entry name" value="NB-ARC"/>
    <property type="match status" value="1"/>
</dbReference>
<dbReference type="EMBL" id="VEPZ02000430">
    <property type="protein sequence ID" value="KAE8725246.1"/>
    <property type="molecule type" value="Genomic_DNA"/>
</dbReference>
<feature type="domain" description="NB-ARC" evidence="2">
    <location>
        <begin position="179"/>
        <end position="342"/>
    </location>
</feature>
<dbReference type="PANTHER" id="PTHR36766:SF40">
    <property type="entry name" value="DISEASE RESISTANCE PROTEIN RGA3"/>
    <property type="match status" value="1"/>
</dbReference>
<evidence type="ECO:0000259" key="2">
    <source>
        <dbReference type="Pfam" id="PF00931"/>
    </source>
</evidence>
<evidence type="ECO:0000313" key="4">
    <source>
        <dbReference type="Proteomes" id="UP000436088"/>
    </source>
</evidence>
<dbReference type="GO" id="GO:0043531">
    <property type="term" value="F:ADP binding"/>
    <property type="evidence" value="ECO:0007669"/>
    <property type="project" value="InterPro"/>
</dbReference>